<organism evidence="1 2">
    <name type="scientific">Candidatus Sarcina troglodytae</name>
    <dbReference type="NCBI Taxonomy" id="2726954"/>
    <lineage>
        <taxon>Bacteria</taxon>
        <taxon>Bacillati</taxon>
        <taxon>Bacillota</taxon>
        <taxon>Clostridia</taxon>
        <taxon>Eubacteriales</taxon>
        <taxon>Clostridiaceae</taxon>
        <taxon>Sarcina</taxon>
    </lineage>
</organism>
<name>A0ACD1BH30_9CLOT</name>
<gene>
    <name evidence="1" type="ORF">HH195_12380</name>
</gene>
<dbReference type="EMBL" id="CP051762">
    <property type="protein sequence ID" value="QPJ86761.1"/>
    <property type="molecule type" value="Genomic_DNA"/>
</dbReference>
<protein>
    <submittedName>
        <fullName evidence="1">MFS transporter</fullName>
    </submittedName>
</protein>
<evidence type="ECO:0000313" key="1">
    <source>
        <dbReference type="EMBL" id="QPJ86761.1"/>
    </source>
</evidence>
<keyword evidence="2" id="KW-1185">Reference proteome</keyword>
<dbReference type="Proteomes" id="UP000594603">
    <property type="component" value="Plasmid p8"/>
</dbReference>
<evidence type="ECO:0000313" key="2">
    <source>
        <dbReference type="Proteomes" id="UP000594603"/>
    </source>
</evidence>
<geneLocation type="plasmid" evidence="1 2">
    <name>p8</name>
</geneLocation>
<accession>A0ACD1BH30</accession>
<reference evidence="1" key="1">
    <citation type="submission" date="2020-04" db="EMBL/GenBank/DDBJ databases">
        <title>A novel bacterium ('Candidatus Sarcina troglodytae' sp. nov.) linked to a protracted, uniformly lethal epizootic among sanctuary western chimpanzees (Pan troglodytes verus) in Sierra Leone.</title>
        <authorList>
            <person name="Owens L.A."/>
            <person name="Colitti B."/>
            <person name="Hirji I."/>
            <person name="Pizaro A."/>
            <person name="Jaffe J.E."/>
            <person name="Moittie S."/>
            <person name="Bishop-Lilly K.A."/>
            <person name="Estrella L.A."/>
            <person name="Voegtly L.J."/>
            <person name="Kuhn J.H."/>
            <person name="Suen G."/>
            <person name="Deblois C.L."/>
            <person name="Dunn C."/>
            <person name="Juan-Salles C."/>
            <person name="Goldberg T.L."/>
        </authorList>
    </citation>
    <scope>NUCLEOTIDE SEQUENCE</scope>
    <source>
        <strain evidence="1">JB2</strain>
    </source>
</reference>
<proteinExistence type="predicted"/>
<keyword evidence="1" id="KW-0614">Plasmid</keyword>
<sequence>MKYSLLKEENFGILVMSGFISLIGTEMLNFSLSLYVLQTTHSATLFSTVLAISIIPTLVLGPFGGVIIDWVNPKKIIVLLDFCSGTIVLFFTLYFLKNNYLSIINIYIFTILLSIISSVYTPTIGTIIPLIIKEDNLIDANSLNRLFKNFAIFFSPILAGIIFGFYGLLIVLFVDCISFYLSGIGEIFISISKSETKNIINFKSFFLNFYMGLKFIGNNNILKITLIIGIIINFIYDPIINIGFIYICNTSLKLSDFYIGLLNSIIAISMILSPFLCKSILNKSSLIKIMLLDLFIIALCLSILGIILNIYSSDCPLISYISLIIVGFITVLISSVTSIALTTTIQNATNKELLGRINSLFSTVLMSITPIGQILFGLLFNYLPDYLCILIASSILLIMTILVLSTIKLYKIKIH</sequence>